<comment type="caution">
    <text evidence="2">The sequence shown here is derived from an EMBL/GenBank/DDBJ whole genome shotgun (WGS) entry which is preliminary data.</text>
</comment>
<evidence type="ECO:0000313" key="3">
    <source>
        <dbReference type="Proteomes" id="UP001596050"/>
    </source>
</evidence>
<gene>
    <name evidence="2" type="ORF">ACFPN5_07995</name>
</gene>
<sequence length="58" mass="6272">MDAALARFARFALVRLAGSLVYFAVQLAAIGAVVTCNFVGAQRIFQARRTFSYGKDTA</sequence>
<evidence type="ECO:0000313" key="2">
    <source>
        <dbReference type="EMBL" id="MFC5459750.1"/>
    </source>
</evidence>
<dbReference type="Proteomes" id="UP001596050">
    <property type="component" value="Unassembled WGS sequence"/>
</dbReference>
<name>A0ABW0L200_9BURK</name>
<dbReference type="EMBL" id="JBHSMU010000008">
    <property type="protein sequence ID" value="MFC5459750.1"/>
    <property type="molecule type" value="Genomic_DNA"/>
</dbReference>
<keyword evidence="3" id="KW-1185">Reference proteome</keyword>
<feature type="transmembrane region" description="Helical" evidence="1">
    <location>
        <begin position="20"/>
        <end position="40"/>
    </location>
</feature>
<keyword evidence="1" id="KW-0472">Membrane</keyword>
<protein>
    <submittedName>
        <fullName evidence="2">Uncharacterized protein</fullName>
    </submittedName>
</protein>
<keyword evidence="1" id="KW-0812">Transmembrane</keyword>
<accession>A0ABW0L200</accession>
<evidence type="ECO:0000256" key="1">
    <source>
        <dbReference type="SAM" id="Phobius"/>
    </source>
</evidence>
<proteinExistence type="predicted"/>
<organism evidence="2 3">
    <name type="scientific">Massilia niabensis</name>
    <dbReference type="NCBI Taxonomy" id="544910"/>
    <lineage>
        <taxon>Bacteria</taxon>
        <taxon>Pseudomonadati</taxon>
        <taxon>Pseudomonadota</taxon>
        <taxon>Betaproteobacteria</taxon>
        <taxon>Burkholderiales</taxon>
        <taxon>Oxalobacteraceae</taxon>
        <taxon>Telluria group</taxon>
        <taxon>Massilia</taxon>
    </lineage>
</organism>
<reference evidence="3" key="1">
    <citation type="journal article" date="2019" name="Int. J. Syst. Evol. Microbiol.">
        <title>The Global Catalogue of Microorganisms (GCM) 10K type strain sequencing project: providing services to taxonomists for standard genome sequencing and annotation.</title>
        <authorList>
            <consortium name="The Broad Institute Genomics Platform"/>
            <consortium name="The Broad Institute Genome Sequencing Center for Infectious Disease"/>
            <person name="Wu L."/>
            <person name="Ma J."/>
        </authorList>
    </citation>
    <scope>NUCLEOTIDE SEQUENCE [LARGE SCALE GENOMIC DNA]</scope>
    <source>
        <strain evidence="3">KACC 12649</strain>
    </source>
</reference>
<dbReference type="RefSeq" id="WP_379781899.1">
    <property type="nucleotide sequence ID" value="NZ_JBHSMU010000008.1"/>
</dbReference>
<keyword evidence="1" id="KW-1133">Transmembrane helix</keyword>